<comment type="caution">
    <text evidence="1">The sequence shown here is derived from an EMBL/GenBank/DDBJ whole genome shotgun (WGS) entry which is preliminary data.</text>
</comment>
<dbReference type="EMBL" id="JAIFRP010000002">
    <property type="protein sequence ID" value="KAK2589066.1"/>
    <property type="molecule type" value="Genomic_DNA"/>
</dbReference>
<proteinExistence type="predicted"/>
<protein>
    <submittedName>
        <fullName evidence="1">Uncharacterized protein</fullName>
    </submittedName>
</protein>
<dbReference type="Proteomes" id="UP001258017">
    <property type="component" value="Unassembled WGS sequence"/>
</dbReference>
<gene>
    <name evidence="1" type="ORF">KPH14_001901</name>
</gene>
<name>A0AAD9VW04_9HYME</name>
<reference evidence="1" key="1">
    <citation type="submission" date="2021-08" db="EMBL/GenBank/DDBJ databases">
        <authorList>
            <person name="Misof B."/>
            <person name="Oliver O."/>
            <person name="Podsiadlowski L."/>
            <person name="Donath A."/>
            <person name="Peters R."/>
            <person name="Mayer C."/>
            <person name="Rust J."/>
            <person name="Gunkel S."/>
            <person name="Lesny P."/>
            <person name="Martin S."/>
            <person name="Oeyen J.P."/>
            <person name="Petersen M."/>
            <person name="Panagiotis P."/>
            <person name="Wilbrandt J."/>
            <person name="Tanja T."/>
        </authorList>
    </citation>
    <scope>NUCLEOTIDE SEQUENCE</scope>
    <source>
        <strain evidence="1">GBR_01_08_01A</strain>
        <tissue evidence="1">Thorax + abdomen</tissue>
    </source>
</reference>
<sequence>MATDITRDNEGQVGRATKWMRKLKIIAAPDPLSLARTTSINSHVRSGLLREEGLSFIRHYPGYLRLYLFSLKESTFLSIRFPISFFRKPPSHPK</sequence>
<accession>A0AAD9VW04</accession>
<dbReference type="AlphaFoldDB" id="A0AAD9VW04"/>
<evidence type="ECO:0000313" key="1">
    <source>
        <dbReference type="EMBL" id="KAK2589066.1"/>
    </source>
</evidence>
<organism evidence="1 2">
    <name type="scientific">Odynerus spinipes</name>
    <dbReference type="NCBI Taxonomy" id="1348599"/>
    <lineage>
        <taxon>Eukaryota</taxon>
        <taxon>Metazoa</taxon>
        <taxon>Ecdysozoa</taxon>
        <taxon>Arthropoda</taxon>
        <taxon>Hexapoda</taxon>
        <taxon>Insecta</taxon>
        <taxon>Pterygota</taxon>
        <taxon>Neoptera</taxon>
        <taxon>Endopterygota</taxon>
        <taxon>Hymenoptera</taxon>
        <taxon>Apocrita</taxon>
        <taxon>Aculeata</taxon>
        <taxon>Vespoidea</taxon>
        <taxon>Vespidae</taxon>
        <taxon>Eumeninae</taxon>
        <taxon>Odynerus</taxon>
    </lineage>
</organism>
<keyword evidence="2" id="KW-1185">Reference proteome</keyword>
<reference evidence="1" key="2">
    <citation type="journal article" date="2023" name="Commun. Biol.">
        <title>Intrasexual cuticular hydrocarbon dimorphism in a wasp sheds light on hydrocarbon biosynthesis genes in Hymenoptera.</title>
        <authorList>
            <person name="Moris V.C."/>
            <person name="Podsiadlowski L."/>
            <person name="Martin S."/>
            <person name="Oeyen J.P."/>
            <person name="Donath A."/>
            <person name="Petersen M."/>
            <person name="Wilbrandt J."/>
            <person name="Misof B."/>
            <person name="Liedtke D."/>
            <person name="Thamm M."/>
            <person name="Scheiner R."/>
            <person name="Schmitt T."/>
            <person name="Niehuis O."/>
        </authorList>
    </citation>
    <scope>NUCLEOTIDE SEQUENCE</scope>
    <source>
        <strain evidence="1">GBR_01_08_01A</strain>
    </source>
</reference>
<evidence type="ECO:0000313" key="2">
    <source>
        <dbReference type="Proteomes" id="UP001258017"/>
    </source>
</evidence>